<gene>
    <name evidence="2" type="ORF">A8806_10888</name>
</gene>
<protein>
    <submittedName>
        <fullName evidence="2">HEPN domain-containing protein</fullName>
    </submittedName>
</protein>
<name>A0A2Y9C5I8_9FIRM</name>
<dbReference type="Gene3D" id="1.20.120.330">
    <property type="entry name" value="Nucleotidyltransferases domain 2"/>
    <property type="match status" value="1"/>
</dbReference>
<dbReference type="Pfam" id="PF05168">
    <property type="entry name" value="HEPN"/>
    <property type="match status" value="1"/>
</dbReference>
<feature type="domain" description="HEPN" evidence="1">
    <location>
        <begin position="13"/>
        <end position="124"/>
    </location>
</feature>
<proteinExistence type="predicted"/>
<dbReference type="EMBL" id="QGDL01000008">
    <property type="protein sequence ID" value="PWJ28573.1"/>
    <property type="molecule type" value="Genomic_DNA"/>
</dbReference>
<evidence type="ECO:0000313" key="2">
    <source>
        <dbReference type="EMBL" id="PWJ28573.1"/>
    </source>
</evidence>
<dbReference type="InterPro" id="IPR007842">
    <property type="entry name" value="HEPN_dom"/>
</dbReference>
<dbReference type="SMART" id="SM00748">
    <property type="entry name" value="HEPN"/>
    <property type="match status" value="1"/>
</dbReference>
<sequence>METKINSYYGMAYNDYCYAKAGMQVGEQLGNYNGVAALCAQSAEKYLKAVLEITFSEEALGLLHSHNLRAITNKLKEIYPDLPLSTKDMKWLGDFYFDARYPGDNFVEVNKDDALECLRLTEDLAQKVTILLEQNDQKRKEKRNKLQQLDTFDI</sequence>
<keyword evidence="3" id="KW-1185">Reference proteome</keyword>
<dbReference type="Proteomes" id="UP000245845">
    <property type="component" value="Unassembled WGS sequence"/>
</dbReference>
<dbReference type="OrthoDB" id="2048667at2"/>
<evidence type="ECO:0000259" key="1">
    <source>
        <dbReference type="PROSITE" id="PS50910"/>
    </source>
</evidence>
<comment type="caution">
    <text evidence="2">The sequence shown here is derived from an EMBL/GenBank/DDBJ whole genome shotgun (WGS) entry which is preliminary data.</text>
</comment>
<accession>A0A2Y9C5I8</accession>
<dbReference type="RefSeq" id="WP_109731756.1">
    <property type="nucleotide sequence ID" value="NZ_BAAACK010000003.1"/>
</dbReference>
<evidence type="ECO:0000313" key="3">
    <source>
        <dbReference type="Proteomes" id="UP000245845"/>
    </source>
</evidence>
<organism evidence="2 3">
    <name type="scientific">Faecalicatena orotica</name>
    <dbReference type="NCBI Taxonomy" id="1544"/>
    <lineage>
        <taxon>Bacteria</taxon>
        <taxon>Bacillati</taxon>
        <taxon>Bacillota</taxon>
        <taxon>Clostridia</taxon>
        <taxon>Lachnospirales</taxon>
        <taxon>Lachnospiraceae</taxon>
        <taxon>Faecalicatena</taxon>
    </lineage>
</organism>
<dbReference type="SUPFAM" id="SSF81593">
    <property type="entry name" value="Nucleotidyltransferase substrate binding subunit/domain"/>
    <property type="match status" value="1"/>
</dbReference>
<reference evidence="2 3" key="1">
    <citation type="submission" date="2018-05" db="EMBL/GenBank/DDBJ databases">
        <title>The Hungate 1000. A catalogue of reference genomes from the rumen microbiome.</title>
        <authorList>
            <person name="Kelly W."/>
        </authorList>
    </citation>
    <scope>NUCLEOTIDE SEQUENCE [LARGE SCALE GENOMIC DNA]</scope>
    <source>
        <strain evidence="2 3">NLAE-zl-C242</strain>
    </source>
</reference>
<dbReference type="AlphaFoldDB" id="A0A2Y9C5I8"/>
<dbReference type="PROSITE" id="PS50910">
    <property type="entry name" value="HEPN"/>
    <property type="match status" value="1"/>
</dbReference>